<evidence type="ECO:0008006" key="3">
    <source>
        <dbReference type="Google" id="ProtNLM"/>
    </source>
</evidence>
<dbReference type="RefSeq" id="WP_132225405.1">
    <property type="nucleotide sequence ID" value="NZ_JANKBG010000020.1"/>
</dbReference>
<comment type="caution">
    <text evidence="1">The sequence shown here is derived from an EMBL/GenBank/DDBJ whole genome shotgun (WGS) entry which is preliminary data.</text>
</comment>
<dbReference type="AlphaFoldDB" id="A0A4R3T3R5"/>
<evidence type="ECO:0000313" key="2">
    <source>
        <dbReference type="Proteomes" id="UP000295773"/>
    </source>
</evidence>
<dbReference type="EMBL" id="SMBP01000021">
    <property type="protein sequence ID" value="TCU55674.1"/>
    <property type="molecule type" value="Genomic_DNA"/>
</dbReference>
<reference evidence="1 2" key="1">
    <citation type="submission" date="2019-03" db="EMBL/GenBank/DDBJ databases">
        <title>Genomic Encyclopedia of Type Strains, Phase IV (KMG-IV): sequencing the most valuable type-strain genomes for metagenomic binning, comparative biology and taxonomic classification.</title>
        <authorList>
            <person name="Goeker M."/>
        </authorList>
    </citation>
    <scope>NUCLEOTIDE SEQUENCE [LARGE SCALE GENOMIC DNA]</scope>
    <source>
        <strain evidence="1 2">DSM 29481</strain>
    </source>
</reference>
<sequence>MKNIEINFSSFQWKKTMIAIVVSAVCISMFNSHTVVAMSKAATYTTRSAIATFDIPLRSHDEYFYYKDEHNAHGKNGKGTITAVKGGLHNTDFKVDYTDFYNYTATGEIQQPDQWLKYAMNEYTRAKQKNKINTFVLPTRNNLDLSDTANAFGQWQSITYRKMHPTTFSSTELKALQTLQVPVVFHAGDHSFVYDYSMSFQDITKTSGSFKPSVKDQVTNTQLTTYLKAHNVTNAYAIEVNKGSEIIPGVAHVFMRTKGLADGNYNLYSFNPNKSTISYAGRAIQQSGILDFKTNKKGLFFLTKEKTSKVMAKGYTGVYDGKAHSISLSAYPAGSTVSYKVGANGTWTTKKPTRTQAGSATIYFKIEHPSYRALQSFARISISKKSLAAAKVSGIVNKSYTGQPIKQSPVVTLGTTTLKNGRDYKVAYANNVAVGSASMIILGAGNYSGTIYKSFTITKSNVAKLSVSGLVNKAYTGKTIKPAITVKNGKTTLKSGKNYTITYGKNTAVGIGTVKIIGKGNYTGSVTKTFQIVPVKPTVSIVPGNASLKITAKAKGAGSYQIAYATSAKGKLKYVTSGTSKTLKLSRNKTYYVKVRAYKIVGNKKCYSSYSTLRCIRTK</sequence>
<keyword evidence="2" id="KW-1185">Reference proteome</keyword>
<name>A0A4R3T3R5_9FIRM</name>
<dbReference type="Proteomes" id="UP000295773">
    <property type="component" value="Unassembled WGS sequence"/>
</dbReference>
<evidence type="ECO:0000313" key="1">
    <source>
        <dbReference type="EMBL" id="TCU55674.1"/>
    </source>
</evidence>
<organism evidence="1 2">
    <name type="scientific">Longicatena caecimuris</name>
    <dbReference type="NCBI Taxonomy" id="1796635"/>
    <lineage>
        <taxon>Bacteria</taxon>
        <taxon>Bacillati</taxon>
        <taxon>Bacillota</taxon>
        <taxon>Erysipelotrichia</taxon>
        <taxon>Erysipelotrichales</taxon>
        <taxon>Erysipelotrichaceae</taxon>
        <taxon>Longicatena</taxon>
    </lineage>
</organism>
<accession>A0A4R3T3R5</accession>
<gene>
    <name evidence="1" type="ORF">EDD61_1215</name>
</gene>
<proteinExistence type="predicted"/>
<protein>
    <recommendedName>
        <fullName evidence="3">Fibronectin type-III domain-containing protein</fullName>
    </recommendedName>
</protein>